<name>G8R239_OWEHD</name>
<reference evidence="2 3" key="1">
    <citation type="journal article" date="2012" name="Stand. Genomic Sci.">
        <title>Genome sequence of the orange-pigmented seawater bacterium Owenweeksia hongkongensis type strain (UST20020801(T)).</title>
        <authorList>
            <person name="Riedel T."/>
            <person name="Held B."/>
            <person name="Nolan M."/>
            <person name="Lucas S."/>
            <person name="Lapidus A."/>
            <person name="Tice H."/>
            <person name="Del Rio T.G."/>
            <person name="Cheng J.F."/>
            <person name="Han C."/>
            <person name="Tapia R."/>
            <person name="Goodwin L.A."/>
            <person name="Pitluck S."/>
            <person name="Liolios K."/>
            <person name="Mavromatis K."/>
            <person name="Pagani I."/>
            <person name="Ivanova N."/>
            <person name="Mikhailova N."/>
            <person name="Pati A."/>
            <person name="Chen A."/>
            <person name="Palaniappan K."/>
            <person name="Rohde M."/>
            <person name="Tindall B.J."/>
            <person name="Detter J.C."/>
            <person name="Goker M."/>
            <person name="Woyke T."/>
            <person name="Bristow J."/>
            <person name="Eisen J.A."/>
            <person name="Markowitz V."/>
            <person name="Hugenholtz P."/>
            <person name="Klenk H.P."/>
            <person name="Kyrpides N.C."/>
        </authorList>
    </citation>
    <scope>NUCLEOTIDE SEQUENCE</scope>
    <source>
        <strain evidence="3">DSM 17368 / JCM 12287 / NRRL B-23963</strain>
    </source>
</reference>
<evidence type="ECO:0000313" key="3">
    <source>
        <dbReference type="Proteomes" id="UP000005631"/>
    </source>
</evidence>
<dbReference type="Proteomes" id="UP000005631">
    <property type="component" value="Chromosome"/>
</dbReference>
<dbReference type="HOGENOM" id="CLU_105849_0_0_10"/>
<keyword evidence="1" id="KW-0472">Membrane</keyword>
<evidence type="ECO:0008006" key="4">
    <source>
        <dbReference type="Google" id="ProtNLM"/>
    </source>
</evidence>
<evidence type="ECO:0000313" key="2">
    <source>
        <dbReference type="EMBL" id="AEV31789.1"/>
    </source>
</evidence>
<accession>G8R239</accession>
<sequence>MNNSIFFVLVIALILGVMIYNFFFSKKARINRKLKKAPSRKISEFKDGEVAKIVGEVFPIGELLLAPLSKRKCSYYYVLIEQKKSSGKNSYWRTIIENEVSHKFLIKEGEHYALINDTRVMSNIVIDKEYSSGLLNDATMQLESYLKKHNHESENFFGFNKQLRYKEGILETNERVSVLGQGQWKSAEELELPLEYGNILVLTAADDEHIYLSDNPETTQVNTVKPTRNRYNKRYRK</sequence>
<dbReference type="EMBL" id="CP003156">
    <property type="protein sequence ID" value="AEV31789.1"/>
    <property type="molecule type" value="Genomic_DNA"/>
</dbReference>
<feature type="transmembrane region" description="Helical" evidence="1">
    <location>
        <begin position="6"/>
        <end position="24"/>
    </location>
</feature>
<keyword evidence="3" id="KW-1185">Reference proteome</keyword>
<proteinExistence type="predicted"/>
<evidence type="ECO:0000256" key="1">
    <source>
        <dbReference type="SAM" id="Phobius"/>
    </source>
</evidence>
<gene>
    <name evidence="2" type="ordered locus">Oweho_0776</name>
</gene>
<dbReference type="STRING" id="926562.Oweho_0776"/>
<organism evidence="2 3">
    <name type="scientific">Owenweeksia hongkongensis (strain DSM 17368 / CIP 108786 / JCM 12287 / NRRL B-23963 / UST20020801)</name>
    <dbReference type="NCBI Taxonomy" id="926562"/>
    <lineage>
        <taxon>Bacteria</taxon>
        <taxon>Pseudomonadati</taxon>
        <taxon>Bacteroidota</taxon>
        <taxon>Flavobacteriia</taxon>
        <taxon>Flavobacteriales</taxon>
        <taxon>Owenweeksiaceae</taxon>
        <taxon>Owenweeksia</taxon>
    </lineage>
</organism>
<protein>
    <recommendedName>
        <fullName evidence="4">RING-type E3 ubiquitin transferase</fullName>
    </recommendedName>
</protein>
<dbReference type="KEGG" id="oho:Oweho_0776"/>
<dbReference type="AlphaFoldDB" id="G8R239"/>
<keyword evidence="1" id="KW-1133">Transmembrane helix</keyword>
<dbReference type="eggNOG" id="ENOG502ZC27">
    <property type="taxonomic scope" value="Bacteria"/>
</dbReference>
<keyword evidence="1" id="KW-0812">Transmembrane</keyword>